<feature type="domain" description="ABC transmembrane type-1" evidence="10">
    <location>
        <begin position="82"/>
        <end position="287"/>
    </location>
</feature>
<feature type="transmembrane region" description="Helical" evidence="8">
    <location>
        <begin position="442"/>
        <end position="464"/>
    </location>
</feature>
<dbReference type="InterPro" id="IPR000515">
    <property type="entry name" value="MetI-like"/>
</dbReference>
<organism evidence="11 12">
    <name type="scientific">Alicyclobacillus mengziensis</name>
    <dbReference type="NCBI Taxonomy" id="2931921"/>
    <lineage>
        <taxon>Bacteria</taxon>
        <taxon>Bacillati</taxon>
        <taxon>Bacillota</taxon>
        <taxon>Bacilli</taxon>
        <taxon>Bacillales</taxon>
        <taxon>Alicyclobacillaceae</taxon>
        <taxon>Alicyclobacillus</taxon>
    </lineage>
</organism>
<protein>
    <submittedName>
        <fullName evidence="11">Iron ABC transporter permease</fullName>
    </submittedName>
</protein>
<dbReference type="PANTHER" id="PTHR43357">
    <property type="entry name" value="INNER MEMBRANE ABC TRANSPORTER PERMEASE PROTEIN YDCV"/>
    <property type="match status" value="1"/>
</dbReference>
<dbReference type="PROSITE" id="PS50928">
    <property type="entry name" value="ABC_TM1"/>
    <property type="match status" value="2"/>
</dbReference>
<sequence>MRLKSNPGSMTTSFNNHGFRKTREWLGAAPSLLIFVILILYPVLALLVQTFLPHMFGVHMSLQPSLAPIREVFTNPLNFVAVLNSLELGLAAAVLATVFGTICAFGSVRASRFWRVLIDTGVWIVFFAPSYVIAQGWLGLMQDGGIAAELFHLPNGWSAWFFTKYGLAVTMGLRYIPFVYFAMTQAIVNIGTEFEQAGRLLGASRKLLFRRITLPLMTPALLAGASLAFAEGFGDFGFAAAITPSTHIPMITYQIYALLDQTPVDYPGAAGLSLIMILVMGAAFWLQMRWVKRRSYSTVSSHSRTKVTHEPRRFSAAVLAALAILVVALVLPLGSTVLESLLKSSATGLGPGSWTFHHYQQVLNLGNSGVGSLRRTFIYSVITGLLTMVFGLYLAFQMMFKKTVAIRAINTIMIATIAIPGIVLAAGFIFAYNAVWLIPVHLVIYGTPLCLGMAYLAGTLPFAIRLQLGAMNQMSPNLTTAAASLGAKQGTILRRVVLPLVRGTAVSTFFMALTGTMFELPASSLLYPAGYPPFPEVIQQKFNAFEYARGSALTLIGMFIVFAMYAIGRLLEWRLSKGSQSGTRETAPEPVVQSRTESVVPSSADSMTIATSPQA</sequence>
<evidence type="ECO:0000256" key="8">
    <source>
        <dbReference type="RuleBase" id="RU363032"/>
    </source>
</evidence>
<keyword evidence="6 8" id="KW-1133">Transmembrane helix</keyword>
<comment type="similarity">
    <text evidence="8">Belongs to the binding-protein-dependent transport system permease family.</text>
</comment>
<dbReference type="InterPro" id="IPR035906">
    <property type="entry name" value="MetI-like_sf"/>
</dbReference>
<evidence type="ECO:0000256" key="1">
    <source>
        <dbReference type="ARBA" id="ARBA00004429"/>
    </source>
</evidence>
<evidence type="ECO:0000313" key="11">
    <source>
        <dbReference type="EMBL" id="QSO48074.1"/>
    </source>
</evidence>
<keyword evidence="3" id="KW-1003">Cell membrane</keyword>
<dbReference type="Gene3D" id="1.10.3720.10">
    <property type="entry name" value="MetI-like"/>
    <property type="match status" value="2"/>
</dbReference>
<dbReference type="PANTHER" id="PTHR43357:SF3">
    <property type="entry name" value="FE(3+)-TRANSPORT SYSTEM PERMEASE PROTEIN FBPB 2"/>
    <property type="match status" value="1"/>
</dbReference>
<feature type="transmembrane region" description="Helical" evidence="8">
    <location>
        <begin position="377"/>
        <end position="396"/>
    </location>
</feature>
<feature type="transmembrane region" description="Helical" evidence="8">
    <location>
        <begin position="212"/>
        <end position="230"/>
    </location>
</feature>
<feature type="transmembrane region" description="Helical" evidence="8">
    <location>
        <begin position="266"/>
        <end position="286"/>
    </location>
</feature>
<evidence type="ECO:0000256" key="9">
    <source>
        <dbReference type="SAM" id="MobiDB-lite"/>
    </source>
</evidence>
<evidence type="ECO:0000259" key="10">
    <source>
        <dbReference type="PROSITE" id="PS50928"/>
    </source>
</evidence>
<evidence type="ECO:0000256" key="7">
    <source>
        <dbReference type="ARBA" id="ARBA00023136"/>
    </source>
</evidence>
<keyword evidence="12" id="KW-1185">Reference proteome</keyword>
<evidence type="ECO:0000256" key="5">
    <source>
        <dbReference type="ARBA" id="ARBA00022692"/>
    </source>
</evidence>
<evidence type="ECO:0000256" key="4">
    <source>
        <dbReference type="ARBA" id="ARBA00022519"/>
    </source>
</evidence>
<feature type="transmembrane region" description="Helical" evidence="8">
    <location>
        <begin position="120"/>
        <end position="138"/>
    </location>
</feature>
<keyword evidence="2 8" id="KW-0813">Transport</keyword>
<dbReference type="AlphaFoldDB" id="A0A9X7W0I0"/>
<dbReference type="Proteomes" id="UP000663505">
    <property type="component" value="Chromosome"/>
</dbReference>
<dbReference type="CDD" id="cd06261">
    <property type="entry name" value="TM_PBP2"/>
    <property type="match status" value="2"/>
</dbReference>
<feature type="compositionally biased region" description="Polar residues" evidence="9">
    <location>
        <begin position="593"/>
        <end position="615"/>
    </location>
</feature>
<keyword evidence="4" id="KW-0997">Cell inner membrane</keyword>
<evidence type="ECO:0000256" key="6">
    <source>
        <dbReference type="ARBA" id="ARBA00022989"/>
    </source>
</evidence>
<feature type="region of interest" description="Disordered" evidence="9">
    <location>
        <begin position="579"/>
        <end position="615"/>
    </location>
</feature>
<reference evidence="11 12" key="1">
    <citation type="submission" date="2021-02" db="EMBL/GenBank/DDBJ databases">
        <title>Alicyclobacillus curvatus sp. nov. and Alicyclobacillus mengziensis sp. nov., two acidophilic bacteria isolated from acid mine drainage.</title>
        <authorList>
            <person name="Huang Y."/>
        </authorList>
    </citation>
    <scope>NUCLEOTIDE SEQUENCE [LARGE SCALE GENOMIC DNA]</scope>
    <source>
        <strain evidence="11 12">S30H14</strain>
    </source>
</reference>
<keyword evidence="7 8" id="KW-0472">Membrane</keyword>
<feature type="transmembrane region" description="Helical" evidence="8">
    <location>
        <begin position="88"/>
        <end position="108"/>
    </location>
</feature>
<dbReference type="SUPFAM" id="SSF161098">
    <property type="entry name" value="MetI-like"/>
    <property type="match status" value="2"/>
</dbReference>
<dbReference type="KEGG" id="afx:JZ786_03390"/>
<evidence type="ECO:0000256" key="2">
    <source>
        <dbReference type="ARBA" id="ARBA00022448"/>
    </source>
</evidence>
<feature type="transmembrane region" description="Helical" evidence="8">
    <location>
        <begin position="25"/>
        <end position="52"/>
    </location>
</feature>
<evidence type="ECO:0000313" key="12">
    <source>
        <dbReference type="Proteomes" id="UP000663505"/>
    </source>
</evidence>
<dbReference type="EMBL" id="CP071182">
    <property type="protein sequence ID" value="QSO48074.1"/>
    <property type="molecule type" value="Genomic_DNA"/>
</dbReference>
<dbReference type="GO" id="GO:0005886">
    <property type="term" value="C:plasma membrane"/>
    <property type="evidence" value="ECO:0007669"/>
    <property type="project" value="UniProtKB-SubCell"/>
</dbReference>
<feature type="transmembrane region" description="Helical" evidence="8">
    <location>
        <begin position="547"/>
        <end position="567"/>
    </location>
</feature>
<proteinExistence type="inferred from homology"/>
<dbReference type="Pfam" id="PF00528">
    <property type="entry name" value="BPD_transp_1"/>
    <property type="match status" value="2"/>
</dbReference>
<name>A0A9X7W0I0_9BACL</name>
<keyword evidence="5 8" id="KW-0812">Transmembrane</keyword>
<feature type="transmembrane region" description="Helical" evidence="8">
    <location>
        <begin position="158"/>
        <end position="176"/>
    </location>
</feature>
<dbReference type="RefSeq" id="WP_206657410.1">
    <property type="nucleotide sequence ID" value="NZ_CP071182.1"/>
</dbReference>
<dbReference type="GO" id="GO:0055085">
    <property type="term" value="P:transmembrane transport"/>
    <property type="evidence" value="ECO:0007669"/>
    <property type="project" value="InterPro"/>
</dbReference>
<comment type="subcellular location">
    <subcellularLocation>
        <location evidence="1">Cell inner membrane</location>
        <topology evidence="1">Multi-pass membrane protein</topology>
    </subcellularLocation>
    <subcellularLocation>
        <location evidence="8">Cell membrane</location>
        <topology evidence="8">Multi-pass membrane protein</topology>
    </subcellularLocation>
</comment>
<accession>A0A9X7W0I0</accession>
<feature type="domain" description="ABC transmembrane type-1" evidence="10">
    <location>
        <begin position="373"/>
        <end position="568"/>
    </location>
</feature>
<gene>
    <name evidence="11" type="ORF">JZ786_03390</name>
</gene>
<evidence type="ECO:0000256" key="3">
    <source>
        <dbReference type="ARBA" id="ARBA00022475"/>
    </source>
</evidence>
<feature type="transmembrane region" description="Helical" evidence="8">
    <location>
        <begin position="504"/>
        <end position="527"/>
    </location>
</feature>
<feature type="transmembrane region" description="Helical" evidence="8">
    <location>
        <begin position="408"/>
        <end position="430"/>
    </location>
</feature>
<feature type="transmembrane region" description="Helical" evidence="8">
    <location>
        <begin position="314"/>
        <end position="334"/>
    </location>
</feature>